<sequence>MKTPKSEERSENENILKQREEKQAKHKSSMLLEKNTFAQEPTLAKKENDAQYEKKEDEKVRSVQIEKQKRAAQKLDALQYYAITPTDTEKNLKERQLSSPPRPHKPNAAASPAPPLPRSNTSSPALGVKPLMFRVKDNTFRGSSFTKSVKPRFHKNFGEDFWIGSPSDRTSDRAEDDQETMRRSAGTPVSPEKGFNQFALVSESANFLSESSSQDYSNSIPHQRPYSRRSMAMDDESRSVVSSMSEDVESFATGATDVADIRGLFDSERPESACSVSSDVSRSLGKPPTVPPKSEKALRRAQRLTSHRMKKELAKVAESPARVDKEASAFPSSIEVCSSNHYAVASPHFSAPVAFAHAPALGSGLPSSHTEHQPHHSFHASPHATGPISLPMSSPHAGSASSAPHPASGKASTPAAPKTVAHVSPSPTSHLTNPHSAAVTQYQVESSPYHPSYPLTQRKVLQDLGSGQYFLVDVPVPVKTKTFFDPQTGKYVQLNVRRSHPQQSFPQAHLQPQQALPQASFAAKPFVFYQGYHRYPQSHQPAVINSAHPNRSSGPPALGESNISTEVQQDSEGHQYLPEKTNYMDTVNDVRIYNTVNNSQDLNESLSECNSNNQLIGSSVCENDNTTNSLCQSRDIIAMSELEDFMEVSDW</sequence>
<dbReference type="Pfam" id="PF15232">
    <property type="entry name" value="DUF4585"/>
    <property type="match status" value="1"/>
</dbReference>
<feature type="region of interest" description="Disordered" evidence="1">
    <location>
        <begin position="164"/>
        <end position="193"/>
    </location>
</feature>
<name>A0A2I4AHG5_AUSLI</name>
<dbReference type="GO" id="GO:0070886">
    <property type="term" value="P:positive regulation of calcineurin-NFAT signaling cascade"/>
    <property type="evidence" value="ECO:0007669"/>
    <property type="project" value="TreeGrafter"/>
</dbReference>
<dbReference type="InParanoid" id="A0A2I4AHG5"/>
<feature type="compositionally biased region" description="Low complexity" evidence="1">
    <location>
        <begin position="393"/>
        <end position="412"/>
    </location>
</feature>
<gene>
    <name evidence="4" type="primary">LOC106510781</name>
</gene>
<dbReference type="GO" id="GO:0030018">
    <property type="term" value="C:Z disc"/>
    <property type="evidence" value="ECO:0007669"/>
    <property type="project" value="TreeGrafter"/>
</dbReference>
<feature type="region of interest" description="Disordered" evidence="1">
    <location>
        <begin position="364"/>
        <end position="436"/>
    </location>
</feature>
<dbReference type="AlphaFoldDB" id="A0A2I4AHG5"/>
<dbReference type="InterPro" id="IPR052303">
    <property type="entry name" value="CEFIP"/>
</dbReference>
<feature type="domain" description="DUF4585" evidence="2">
    <location>
        <begin position="453"/>
        <end position="507"/>
    </location>
</feature>
<dbReference type="GeneID" id="106510781"/>
<dbReference type="PANTHER" id="PTHR33775">
    <property type="entry name" value="CARDIAC-ENRICHED FHL2-INTERACTING PROTEIN-RELATED"/>
    <property type="match status" value="1"/>
</dbReference>
<proteinExistence type="predicted"/>
<keyword evidence="3" id="KW-1185">Reference proteome</keyword>
<reference evidence="4" key="1">
    <citation type="submission" date="2025-08" db="UniProtKB">
        <authorList>
            <consortium name="RefSeq"/>
        </authorList>
    </citation>
    <scope>IDENTIFICATION</scope>
    <source>
        <strain evidence="4">Quisiro</strain>
        <tissue evidence="4">Liver</tissue>
    </source>
</reference>
<evidence type="ECO:0000256" key="1">
    <source>
        <dbReference type="SAM" id="MobiDB-lite"/>
    </source>
</evidence>
<feature type="region of interest" description="Disordered" evidence="1">
    <location>
        <begin position="210"/>
        <end position="238"/>
    </location>
</feature>
<dbReference type="InterPro" id="IPR027838">
    <property type="entry name" value="DUF4585"/>
</dbReference>
<feature type="compositionally biased region" description="Basic and acidic residues" evidence="1">
    <location>
        <begin position="87"/>
        <end position="96"/>
    </location>
</feature>
<dbReference type="RefSeq" id="XP_013854955.1">
    <property type="nucleotide sequence ID" value="XM_013999501.1"/>
</dbReference>
<dbReference type="OrthoDB" id="8945866at2759"/>
<feature type="region of interest" description="Disordered" evidence="1">
    <location>
        <begin position="20"/>
        <end position="64"/>
    </location>
</feature>
<dbReference type="Proteomes" id="UP000192220">
    <property type="component" value="Unplaced"/>
</dbReference>
<protein>
    <submittedName>
        <fullName evidence="4">Uncharacterized protein LOC106510781</fullName>
    </submittedName>
</protein>
<accession>A0A2I4AHG5</accession>
<dbReference type="STRING" id="52670.A0A2I4AHG5"/>
<evidence type="ECO:0000259" key="2">
    <source>
        <dbReference type="Pfam" id="PF15232"/>
    </source>
</evidence>
<evidence type="ECO:0000313" key="3">
    <source>
        <dbReference type="Proteomes" id="UP000192220"/>
    </source>
</evidence>
<feature type="region of interest" description="Disordered" evidence="1">
    <location>
        <begin position="83"/>
        <end position="128"/>
    </location>
</feature>
<dbReference type="KEGG" id="alim:106510781"/>
<feature type="compositionally biased region" description="Basic and acidic residues" evidence="1">
    <location>
        <begin position="43"/>
        <end position="64"/>
    </location>
</feature>
<feature type="compositionally biased region" description="Polar residues" evidence="1">
    <location>
        <begin position="425"/>
        <end position="436"/>
    </location>
</feature>
<dbReference type="PANTHER" id="PTHR33775:SF2">
    <property type="entry name" value="CARDIAC-ENRICHED FHL2-INTERACTING PROTEIN"/>
    <property type="match status" value="1"/>
</dbReference>
<organism evidence="3 4">
    <name type="scientific">Austrofundulus limnaeus</name>
    <name type="common">Annual killifish</name>
    <dbReference type="NCBI Taxonomy" id="52670"/>
    <lineage>
        <taxon>Eukaryota</taxon>
        <taxon>Metazoa</taxon>
        <taxon>Chordata</taxon>
        <taxon>Craniata</taxon>
        <taxon>Vertebrata</taxon>
        <taxon>Euteleostomi</taxon>
        <taxon>Actinopterygii</taxon>
        <taxon>Neopterygii</taxon>
        <taxon>Teleostei</taxon>
        <taxon>Neoteleostei</taxon>
        <taxon>Acanthomorphata</taxon>
        <taxon>Ovalentaria</taxon>
        <taxon>Atherinomorphae</taxon>
        <taxon>Cyprinodontiformes</taxon>
        <taxon>Rivulidae</taxon>
        <taxon>Austrofundulus</taxon>
    </lineage>
</organism>
<evidence type="ECO:0000313" key="4">
    <source>
        <dbReference type="RefSeq" id="XP_013854955.1"/>
    </source>
</evidence>
<feature type="region of interest" description="Disordered" evidence="1">
    <location>
        <begin position="275"/>
        <end position="298"/>
    </location>
</feature>